<dbReference type="AlphaFoldDB" id="A0A229NVN0"/>
<feature type="signal peptide" evidence="1">
    <location>
        <begin position="1"/>
        <end position="17"/>
    </location>
</feature>
<dbReference type="EMBL" id="NMUQ01000002">
    <property type="protein sequence ID" value="OXM13910.1"/>
    <property type="molecule type" value="Genomic_DNA"/>
</dbReference>
<sequence length="67" mass="7487">MSVALLFLIFPSSIAIAQQDRVTAMEVGVTAQEAKELGILFIKQTGIPNWDKGDLEYKTDTMWKITI</sequence>
<feature type="chain" id="PRO_5039093011" evidence="1">
    <location>
        <begin position="18"/>
        <end position="67"/>
    </location>
</feature>
<keyword evidence="3" id="KW-1185">Reference proteome</keyword>
<accession>A0A229NVN0</accession>
<protein>
    <submittedName>
        <fullName evidence="2">Uncharacterized protein</fullName>
    </submittedName>
</protein>
<name>A0A229NVN0_9BACL</name>
<gene>
    <name evidence="2" type="ORF">CGZ75_12925</name>
</gene>
<reference evidence="2 3" key="1">
    <citation type="submission" date="2017-07" db="EMBL/GenBank/DDBJ databases">
        <title>Paenibacillus herberti R33 genome sequencing and assembly.</title>
        <authorList>
            <person name="Su W."/>
        </authorList>
    </citation>
    <scope>NUCLEOTIDE SEQUENCE [LARGE SCALE GENOMIC DNA]</scope>
    <source>
        <strain evidence="2 3">R33</strain>
    </source>
</reference>
<proteinExistence type="predicted"/>
<dbReference type="Proteomes" id="UP000215145">
    <property type="component" value="Unassembled WGS sequence"/>
</dbReference>
<evidence type="ECO:0000313" key="2">
    <source>
        <dbReference type="EMBL" id="OXM13910.1"/>
    </source>
</evidence>
<comment type="caution">
    <text evidence="2">The sequence shown here is derived from an EMBL/GenBank/DDBJ whole genome shotgun (WGS) entry which is preliminary data.</text>
</comment>
<keyword evidence="1" id="KW-0732">Signal</keyword>
<organism evidence="2 3">
    <name type="scientific">Paenibacillus herberti</name>
    <dbReference type="NCBI Taxonomy" id="1619309"/>
    <lineage>
        <taxon>Bacteria</taxon>
        <taxon>Bacillati</taxon>
        <taxon>Bacillota</taxon>
        <taxon>Bacilli</taxon>
        <taxon>Bacillales</taxon>
        <taxon>Paenibacillaceae</taxon>
        <taxon>Paenibacillus</taxon>
    </lineage>
</organism>
<evidence type="ECO:0000256" key="1">
    <source>
        <dbReference type="SAM" id="SignalP"/>
    </source>
</evidence>
<evidence type="ECO:0000313" key="3">
    <source>
        <dbReference type="Proteomes" id="UP000215145"/>
    </source>
</evidence>